<dbReference type="RefSeq" id="WP_009201573.1">
    <property type="nucleotide sequence ID" value="NZ_ACJX03000001.1"/>
</dbReference>
<dbReference type="Proteomes" id="UP000005273">
    <property type="component" value="Unassembled WGS sequence"/>
</dbReference>
<dbReference type="InterPro" id="IPR037272">
    <property type="entry name" value="SNS_sf"/>
</dbReference>
<protein>
    <recommendedName>
        <fullName evidence="6">Transporter</fullName>
    </recommendedName>
</protein>
<evidence type="ECO:0000256" key="3">
    <source>
        <dbReference type="ARBA" id="ARBA00022692"/>
    </source>
</evidence>
<feature type="transmembrane region" description="Helical" evidence="7">
    <location>
        <begin position="353"/>
        <end position="373"/>
    </location>
</feature>
<proteinExistence type="inferred from homology"/>
<gene>
    <name evidence="8" type="ORF">HMPREF1705_02971</name>
</gene>
<dbReference type="GO" id="GO:0016020">
    <property type="term" value="C:membrane"/>
    <property type="evidence" value="ECO:0007669"/>
    <property type="project" value="UniProtKB-SubCell"/>
</dbReference>
<evidence type="ECO:0000256" key="2">
    <source>
        <dbReference type="ARBA" id="ARBA00022448"/>
    </source>
</evidence>
<dbReference type="EMBL" id="ACJX03000001">
    <property type="protein sequence ID" value="KRT35723.1"/>
    <property type="molecule type" value="Genomic_DNA"/>
</dbReference>
<dbReference type="AlphaFoldDB" id="A0A0T5XBI1"/>
<feature type="transmembrane region" description="Helical" evidence="7">
    <location>
        <begin position="441"/>
        <end position="461"/>
    </location>
</feature>
<dbReference type="eggNOG" id="COG0733">
    <property type="taxonomic scope" value="Bacteria"/>
</dbReference>
<sequence length="463" mass="50673">MIYTIKKEVVKVAEREQLASRLGFILVSAGCAIGLGNVWRFPYITGRYGGAAFVIVYLIFLVILGLPIMVCEFAMGRASRRNLAGAMLALEPPGTKWHIYGYLGVMGNMILMMFYTTVAGWGLAYTYFMAAGRLSLLSPEEVGNFFGSFISNAPALTLWMALAVVIGFLVCSIGLQAGVERVTKILMSGLFLLLIVLIIRSVTLPGAEKGLAFYLKPDFSKLNWEAVYAAMSQAFFTLSLGIGSMLIFGSYLSRERTLAGESVYVVILDTLIALMAGLVIFPACFAFGVDAGAGPGLIFVTLPNVFNSMMGGRLWGTLFFVFLSFASLTTVIAVFEHLIAFTMDEWKWSRKKASYIGIVVMFIASLPCVLGFGPWSGFQPFGEGTVVLDLEDFIVSFNLLPIGSLIFVLFCTSKYGWGWNNFIKEANTGIGPKFPEGLRGYMTYVLPVIIAVILVMGYIQFFS</sequence>
<comment type="similarity">
    <text evidence="6">Belongs to the sodium:neurotransmitter symporter (SNF) (TC 2.A.22) family.</text>
</comment>
<comment type="caution">
    <text evidence="8">The sequence shown here is derived from an EMBL/GenBank/DDBJ whole genome shotgun (WGS) entry which is preliminary data.</text>
</comment>
<evidence type="ECO:0000256" key="5">
    <source>
        <dbReference type="ARBA" id="ARBA00023136"/>
    </source>
</evidence>
<dbReference type="Pfam" id="PF00209">
    <property type="entry name" value="SNF"/>
    <property type="match status" value="2"/>
</dbReference>
<keyword evidence="4 7" id="KW-1133">Transmembrane helix</keyword>
<evidence type="ECO:0000256" key="4">
    <source>
        <dbReference type="ARBA" id="ARBA00022989"/>
    </source>
</evidence>
<dbReference type="CDD" id="cd10336">
    <property type="entry name" value="SLC6sbd_Tyt1-Like"/>
    <property type="match status" value="1"/>
</dbReference>
<dbReference type="PRINTS" id="PR00176">
    <property type="entry name" value="NANEUSMPORT"/>
</dbReference>
<dbReference type="STRING" id="592015.HMPREF1705_02971"/>
<keyword evidence="3 6" id="KW-0812">Transmembrane</keyword>
<feature type="transmembrane region" description="Helical" evidence="7">
    <location>
        <begin position="314"/>
        <end position="341"/>
    </location>
</feature>
<dbReference type="PANTHER" id="PTHR42948">
    <property type="entry name" value="TRANSPORTER"/>
    <property type="match status" value="1"/>
</dbReference>
<evidence type="ECO:0000313" key="8">
    <source>
        <dbReference type="EMBL" id="KRT35723.1"/>
    </source>
</evidence>
<feature type="transmembrane region" description="Helical" evidence="7">
    <location>
        <begin position="227"/>
        <end position="251"/>
    </location>
</feature>
<reference evidence="9" key="1">
    <citation type="submission" date="2012-09" db="EMBL/GenBank/DDBJ databases">
        <authorList>
            <person name="Weinstock G."/>
            <person name="Sodergren E."/>
            <person name="Clifton S."/>
            <person name="Fulton L."/>
            <person name="Fulton B."/>
            <person name="Courtney L."/>
            <person name="Fronick C."/>
            <person name="Harrison M."/>
            <person name="Strong C."/>
            <person name="Farmer C."/>
            <person name="Delehaunty K."/>
            <person name="Markovic C."/>
            <person name="Hall O."/>
            <person name="Minx P."/>
            <person name="Tomlinson C."/>
            <person name="Mitreva M."/>
            <person name="Nelson J."/>
            <person name="Hou S."/>
            <person name="Wollam A."/>
            <person name="Pepin K.H."/>
            <person name="Johnson M."/>
            <person name="Bhonagiri V."/>
            <person name="Nash W.E."/>
            <person name="Suruliraj S."/>
            <person name="Warren W."/>
            <person name="Chinwalla A."/>
            <person name="Mardis E.R."/>
            <person name="Wilson R.K."/>
        </authorList>
    </citation>
    <scope>NUCLEOTIDE SEQUENCE [LARGE SCALE GENOMIC DNA]</scope>
    <source>
        <strain evidence="9">OS1</strain>
    </source>
</reference>
<feature type="transmembrane region" description="Helical" evidence="7">
    <location>
        <begin position="97"/>
        <end position="125"/>
    </location>
</feature>
<comment type="subcellular location">
    <subcellularLocation>
        <location evidence="1">Membrane</location>
        <topology evidence="1">Multi-pass membrane protein</topology>
    </subcellularLocation>
</comment>
<evidence type="ECO:0000256" key="6">
    <source>
        <dbReference type="RuleBase" id="RU003732"/>
    </source>
</evidence>
<evidence type="ECO:0000256" key="7">
    <source>
        <dbReference type="SAM" id="Phobius"/>
    </source>
</evidence>
<dbReference type="PROSITE" id="PS50267">
    <property type="entry name" value="NA_NEUROTRAN_SYMP_3"/>
    <property type="match status" value="1"/>
</dbReference>
<evidence type="ECO:0000256" key="1">
    <source>
        <dbReference type="ARBA" id="ARBA00004141"/>
    </source>
</evidence>
<keyword evidence="6" id="KW-0769">Symport</keyword>
<feature type="transmembrane region" description="Helical" evidence="7">
    <location>
        <begin position="21"/>
        <end position="39"/>
    </location>
</feature>
<dbReference type="PANTHER" id="PTHR42948:SF1">
    <property type="entry name" value="TRANSPORTER"/>
    <property type="match status" value="1"/>
</dbReference>
<name>A0A0T5XBI1_9BACT</name>
<keyword evidence="9" id="KW-1185">Reference proteome</keyword>
<evidence type="ECO:0000313" key="9">
    <source>
        <dbReference type="Proteomes" id="UP000005273"/>
    </source>
</evidence>
<dbReference type="SUPFAM" id="SSF161070">
    <property type="entry name" value="SNF-like"/>
    <property type="match status" value="1"/>
</dbReference>
<keyword evidence="2 6" id="KW-0813">Transport</keyword>
<organism evidence="8 9">
    <name type="scientific">Acetomicrobium hydrogeniformans ATCC BAA-1850</name>
    <dbReference type="NCBI Taxonomy" id="592015"/>
    <lineage>
        <taxon>Bacteria</taxon>
        <taxon>Thermotogati</taxon>
        <taxon>Synergistota</taxon>
        <taxon>Synergistia</taxon>
        <taxon>Synergistales</taxon>
        <taxon>Acetomicrobiaceae</taxon>
        <taxon>Acetomicrobium</taxon>
    </lineage>
</organism>
<accession>A0A0T5XBI1</accession>
<feature type="transmembrane region" description="Helical" evidence="7">
    <location>
        <begin position="393"/>
        <end position="412"/>
    </location>
</feature>
<feature type="transmembrane region" description="Helical" evidence="7">
    <location>
        <begin position="263"/>
        <end position="289"/>
    </location>
</feature>
<feature type="transmembrane region" description="Helical" evidence="7">
    <location>
        <begin position="145"/>
        <end position="173"/>
    </location>
</feature>
<feature type="transmembrane region" description="Helical" evidence="7">
    <location>
        <begin position="51"/>
        <end position="76"/>
    </location>
</feature>
<dbReference type="InterPro" id="IPR000175">
    <property type="entry name" value="Na/ntran_symport"/>
</dbReference>
<keyword evidence="5 7" id="KW-0472">Membrane</keyword>
<feature type="transmembrane region" description="Helical" evidence="7">
    <location>
        <begin position="185"/>
        <end position="207"/>
    </location>
</feature>
<dbReference type="NCBIfam" id="NF037979">
    <property type="entry name" value="Na_transp"/>
    <property type="match status" value="1"/>
</dbReference>
<dbReference type="InterPro" id="IPR047218">
    <property type="entry name" value="YocR/YhdH-like"/>
</dbReference>
<dbReference type="GO" id="GO:0015293">
    <property type="term" value="F:symporter activity"/>
    <property type="evidence" value="ECO:0007669"/>
    <property type="project" value="UniProtKB-KW"/>
</dbReference>
<dbReference type="PROSITE" id="PS00610">
    <property type="entry name" value="NA_NEUROTRAN_SYMP_1"/>
    <property type="match status" value="1"/>
</dbReference>